<dbReference type="EMBL" id="VFMN01000001">
    <property type="protein sequence ID" value="TQJ08335.1"/>
    <property type="molecule type" value="Genomic_DNA"/>
</dbReference>
<accession>A0A542DZ20</accession>
<comment type="similarity">
    <text evidence="1">Belongs to the asp23 family.</text>
</comment>
<dbReference type="Proteomes" id="UP000317893">
    <property type="component" value="Unassembled WGS sequence"/>
</dbReference>
<proteinExistence type="inferred from homology"/>
<keyword evidence="4" id="KW-1185">Reference proteome</keyword>
<dbReference type="OrthoDB" id="9808942at2"/>
<gene>
    <name evidence="3" type="ORF">FB458_1421</name>
</gene>
<comment type="caution">
    <text evidence="3">The sequence shown here is derived from an EMBL/GenBank/DDBJ whole genome shotgun (WGS) entry which is preliminary data.</text>
</comment>
<feature type="region of interest" description="Disordered" evidence="2">
    <location>
        <begin position="1"/>
        <end position="30"/>
    </location>
</feature>
<evidence type="ECO:0000256" key="2">
    <source>
        <dbReference type="SAM" id="MobiDB-lite"/>
    </source>
</evidence>
<organism evidence="3 4">
    <name type="scientific">Lapillicoccus jejuensis</name>
    <dbReference type="NCBI Taxonomy" id="402171"/>
    <lineage>
        <taxon>Bacteria</taxon>
        <taxon>Bacillati</taxon>
        <taxon>Actinomycetota</taxon>
        <taxon>Actinomycetes</taxon>
        <taxon>Micrococcales</taxon>
        <taxon>Intrasporangiaceae</taxon>
        <taxon>Lapillicoccus</taxon>
    </lineage>
</organism>
<feature type="compositionally biased region" description="Low complexity" evidence="2">
    <location>
        <begin position="1"/>
        <end position="27"/>
    </location>
</feature>
<dbReference type="AlphaFoldDB" id="A0A542DZ20"/>
<evidence type="ECO:0000313" key="3">
    <source>
        <dbReference type="EMBL" id="TQJ08335.1"/>
    </source>
</evidence>
<dbReference type="Pfam" id="PF03780">
    <property type="entry name" value="Asp23"/>
    <property type="match status" value="1"/>
</dbReference>
<evidence type="ECO:0000313" key="4">
    <source>
        <dbReference type="Proteomes" id="UP000317893"/>
    </source>
</evidence>
<dbReference type="RefSeq" id="WP_141847864.1">
    <property type="nucleotide sequence ID" value="NZ_BAAAPR010000004.1"/>
</dbReference>
<name>A0A542DZ20_9MICO</name>
<protein>
    <submittedName>
        <fullName evidence="3">Putative alkaline shock family protein YloU</fullName>
    </submittedName>
</protein>
<evidence type="ECO:0000256" key="1">
    <source>
        <dbReference type="ARBA" id="ARBA00005721"/>
    </source>
</evidence>
<dbReference type="InterPro" id="IPR005531">
    <property type="entry name" value="Asp23"/>
</dbReference>
<dbReference type="PANTHER" id="PTHR34297">
    <property type="entry name" value="HYPOTHETICAL CYTOSOLIC PROTEIN-RELATED"/>
    <property type="match status" value="1"/>
</dbReference>
<sequence length="168" mass="17445">MSDTTKTTAPTTPATTHTTGSTTVAQTSGEKGKTTIADTVVSKIAGIATREVDGVYDLGGNVQRAVGLLRERIPVGSTNLSQGVSVEVGEKQAAVDLTIIAEYGVGIADLASGIRRNVIASVERMTGLQVTEVNIAVSDVHIEDDDAPATAAARELSKDDEPAERRVQ</sequence>
<reference evidence="3 4" key="1">
    <citation type="submission" date="2019-06" db="EMBL/GenBank/DDBJ databases">
        <title>Sequencing the genomes of 1000 actinobacteria strains.</title>
        <authorList>
            <person name="Klenk H.-P."/>
        </authorList>
    </citation>
    <scope>NUCLEOTIDE SEQUENCE [LARGE SCALE GENOMIC DNA]</scope>
    <source>
        <strain evidence="3 4">DSM 18607</strain>
    </source>
</reference>
<dbReference type="PANTHER" id="PTHR34297:SF3">
    <property type="entry name" value="ALKALINE SHOCK PROTEIN 23"/>
    <property type="match status" value="1"/>
</dbReference>